<dbReference type="EMBL" id="CP094298">
    <property type="protein sequence ID" value="UNZ08151.1"/>
    <property type="molecule type" value="Genomic_DNA"/>
</dbReference>
<protein>
    <recommendedName>
        <fullName evidence="3">Helix-turn-helix domain-containing protein</fullName>
    </recommendedName>
</protein>
<organism evidence="1 2">
    <name type="scientific">Streptomyces rimosus subsp. rimosus</name>
    <dbReference type="NCBI Taxonomy" id="132474"/>
    <lineage>
        <taxon>Bacteria</taxon>
        <taxon>Bacillati</taxon>
        <taxon>Actinomycetota</taxon>
        <taxon>Actinomycetes</taxon>
        <taxon>Kitasatosporales</taxon>
        <taxon>Streptomycetaceae</taxon>
        <taxon>Streptomyces</taxon>
    </lineage>
</organism>
<dbReference type="SUPFAM" id="SSF46689">
    <property type="entry name" value="Homeodomain-like"/>
    <property type="match status" value="1"/>
</dbReference>
<evidence type="ECO:0000313" key="2">
    <source>
        <dbReference type="Proteomes" id="UP000829494"/>
    </source>
</evidence>
<name>A0ABY3ZCX3_STRRM</name>
<keyword evidence="2" id="KW-1185">Reference proteome</keyword>
<sequence length="80" mass="8392">MGAHIVLHTARGRSNASVARETGLHLDSVRKWRGRFAGGGLSGSATIVLRRSLSSATLQAAQAKAPDGQLPAKARTPFSR</sequence>
<dbReference type="Pfam" id="PF13551">
    <property type="entry name" value="HTH_29"/>
    <property type="match status" value="1"/>
</dbReference>
<dbReference type="RefSeq" id="WP_003979473.1">
    <property type="nucleotide sequence ID" value="NZ_CP043497.1"/>
</dbReference>
<dbReference type="GeneID" id="66852701"/>
<reference evidence="1 2" key="1">
    <citation type="submission" date="2022-03" db="EMBL/GenBank/DDBJ databases">
        <title>Complete genome of Streptomyces rimosus ssp. rimosus R7 (=ATCC 10970).</title>
        <authorList>
            <person name="Beganovic S."/>
            <person name="Ruckert C."/>
            <person name="Busche T."/>
            <person name="Kalinowski J."/>
            <person name="Wittmann C."/>
        </authorList>
    </citation>
    <scope>NUCLEOTIDE SEQUENCE [LARGE SCALE GENOMIC DNA]</scope>
    <source>
        <strain evidence="1 2">R7</strain>
    </source>
</reference>
<proteinExistence type="predicted"/>
<gene>
    <name evidence="1" type="ORF">SRIMR7_38950</name>
</gene>
<dbReference type="InterPro" id="IPR009057">
    <property type="entry name" value="Homeodomain-like_sf"/>
</dbReference>
<dbReference type="Proteomes" id="UP000829494">
    <property type="component" value="Chromosome"/>
</dbReference>
<evidence type="ECO:0000313" key="1">
    <source>
        <dbReference type="EMBL" id="UNZ08151.1"/>
    </source>
</evidence>
<accession>A0ABY3ZCX3</accession>
<evidence type="ECO:0008006" key="3">
    <source>
        <dbReference type="Google" id="ProtNLM"/>
    </source>
</evidence>